<accession>A0A2U1K5Z2</accession>
<dbReference type="Proteomes" id="UP000245998">
    <property type="component" value="Unassembled WGS sequence"/>
</dbReference>
<name>A0A2U1K5Z2_9BACI</name>
<dbReference type="OrthoDB" id="2372097at2"/>
<sequence>MIRSILIGLLAVATVATGYWGYTEHQEKNAILTHSENNYQRAFHQLTYRIDQLNEEIGSTLAMNSRRQLSPSLAEVWRITSEARGDVGQLPLALLPFNKTEEFLSNIGDFSYRVAVRDLDKEPLSDEEMKTLKKLYKNSGEIKQELRKVQSIALENNLRWMDVDLALASEKQPMDNTIIDGFQTVEKNVEGYTEVDWGPGKNNDLKKEEKLNKKLTGEKISANDAKDIAKRFLNLDSSANMKVNATNNDSEYAAYNVTVNGSGKDEAVYMDISKKGGHPLWMLNNRNVAENKIGLNDASKRAANYLKKHGFKNMVLTESNQFDHVGVFTFVHSQDNILVYPDSVIIKVALDDGSIVGYEGMKYLSSHKERKFPSEKISIDEARKSVNPNLKVQEERMSLIENELKQEVLCYEFLGTMGDDTYRIFINASNGEEEKVEKLKEAEPLYSS</sequence>
<dbReference type="InterPro" id="IPR014239">
    <property type="entry name" value="YpeB_PepSY1-2"/>
</dbReference>
<dbReference type="Pfam" id="PF14620">
    <property type="entry name" value="YPEB_PepSY1-2"/>
    <property type="match status" value="1"/>
</dbReference>
<proteinExistence type="predicted"/>
<protein>
    <submittedName>
        <fullName evidence="4">Germination protein YpeB</fullName>
    </submittedName>
</protein>
<comment type="caution">
    <text evidence="4">The sequence shown here is derived from an EMBL/GenBank/DDBJ whole genome shotgun (WGS) entry which is preliminary data.</text>
</comment>
<reference evidence="4 5" key="1">
    <citation type="submission" date="2018-04" db="EMBL/GenBank/DDBJ databases">
        <title>Camelliibacillus theae gen. nov., sp. nov., isolated from Pu'er tea.</title>
        <authorList>
            <person name="Niu L."/>
        </authorList>
    </citation>
    <scope>NUCLEOTIDE SEQUENCE [LARGE SCALE GENOMIC DNA]</scope>
    <source>
        <strain evidence="4 5">T8</strain>
    </source>
</reference>
<feature type="domain" description="Sporulation protein YpeB PepSY1 and PepSY2" evidence="2">
    <location>
        <begin position="180"/>
        <end position="373"/>
    </location>
</feature>
<dbReference type="EMBL" id="QCZG01000009">
    <property type="protein sequence ID" value="PWA12393.1"/>
    <property type="molecule type" value="Genomic_DNA"/>
</dbReference>
<keyword evidence="5" id="KW-1185">Reference proteome</keyword>
<organism evidence="4 5">
    <name type="scientific">Pueribacillus theae</name>
    <dbReference type="NCBI Taxonomy" id="2171751"/>
    <lineage>
        <taxon>Bacteria</taxon>
        <taxon>Bacillati</taxon>
        <taxon>Bacillota</taxon>
        <taxon>Bacilli</taxon>
        <taxon>Bacillales</taxon>
        <taxon>Bacillaceae</taxon>
        <taxon>Pueribacillus</taxon>
    </lineage>
</organism>
<dbReference type="GO" id="GO:0009847">
    <property type="term" value="P:spore germination"/>
    <property type="evidence" value="ECO:0007669"/>
    <property type="project" value="InterPro"/>
</dbReference>
<feature type="domain" description="Sporulation protein YpeB N-terminal" evidence="3">
    <location>
        <begin position="27"/>
        <end position="162"/>
    </location>
</feature>
<evidence type="ECO:0000313" key="4">
    <source>
        <dbReference type="EMBL" id="PWA12393.1"/>
    </source>
</evidence>
<dbReference type="RefSeq" id="WP_116554027.1">
    <property type="nucleotide sequence ID" value="NZ_QCZG01000009.1"/>
</dbReference>
<dbReference type="Pfam" id="PF20769">
    <property type="entry name" value="YPEB_N"/>
    <property type="match status" value="1"/>
</dbReference>
<feature type="domain" description="PepSY" evidence="1">
    <location>
        <begin position="376"/>
        <end position="437"/>
    </location>
</feature>
<evidence type="ECO:0000313" key="5">
    <source>
        <dbReference type="Proteomes" id="UP000245998"/>
    </source>
</evidence>
<dbReference type="InterPro" id="IPR025711">
    <property type="entry name" value="PepSY"/>
</dbReference>
<dbReference type="NCBIfam" id="TIGR02889">
    <property type="entry name" value="spore_YpeB"/>
    <property type="match status" value="1"/>
</dbReference>
<evidence type="ECO:0000259" key="3">
    <source>
        <dbReference type="Pfam" id="PF20769"/>
    </source>
</evidence>
<evidence type="ECO:0000259" key="1">
    <source>
        <dbReference type="Pfam" id="PF03413"/>
    </source>
</evidence>
<dbReference type="InterPro" id="IPR048402">
    <property type="entry name" value="YpeB_N"/>
</dbReference>
<dbReference type="Pfam" id="PF03413">
    <property type="entry name" value="PepSY"/>
    <property type="match status" value="1"/>
</dbReference>
<dbReference type="AlphaFoldDB" id="A0A2U1K5Z2"/>
<gene>
    <name evidence="4" type="primary">ypeB</name>
    <name evidence="4" type="ORF">DCC39_06220</name>
</gene>
<evidence type="ECO:0000259" key="2">
    <source>
        <dbReference type="Pfam" id="PF14620"/>
    </source>
</evidence>